<feature type="modified residue" description="4-aspartylphosphate" evidence="1">
    <location>
        <position position="65"/>
    </location>
</feature>
<organism evidence="3 4">
    <name type="scientific">Noviherbaspirillum galbum</name>
    <dbReference type="NCBI Taxonomy" id="2709383"/>
    <lineage>
        <taxon>Bacteria</taxon>
        <taxon>Pseudomonadati</taxon>
        <taxon>Pseudomonadota</taxon>
        <taxon>Betaproteobacteria</taxon>
        <taxon>Burkholderiales</taxon>
        <taxon>Oxalobacteraceae</taxon>
        <taxon>Noviherbaspirillum</taxon>
    </lineage>
</organism>
<dbReference type="AlphaFoldDB" id="A0A6B3SH93"/>
<evidence type="ECO:0000313" key="4">
    <source>
        <dbReference type="Proteomes" id="UP000482155"/>
    </source>
</evidence>
<protein>
    <submittedName>
        <fullName evidence="3">Response regulator transcription factor</fullName>
    </submittedName>
</protein>
<dbReference type="Proteomes" id="UP000482155">
    <property type="component" value="Unassembled WGS sequence"/>
</dbReference>
<comment type="caution">
    <text evidence="3">The sequence shown here is derived from an EMBL/GenBank/DDBJ whole genome shotgun (WGS) entry which is preliminary data.</text>
</comment>
<name>A0A6B3SH93_9BURK</name>
<dbReference type="InterPro" id="IPR011006">
    <property type="entry name" value="CheY-like_superfamily"/>
</dbReference>
<accession>A0A6B3SH93</accession>
<dbReference type="EMBL" id="JAAIVB010000010">
    <property type="protein sequence ID" value="NEX60013.1"/>
    <property type="molecule type" value="Genomic_DNA"/>
</dbReference>
<gene>
    <name evidence="3" type="ORF">G3574_02880</name>
</gene>
<dbReference type="SUPFAM" id="SSF52172">
    <property type="entry name" value="CheY-like"/>
    <property type="match status" value="1"/>
</dbReference>
<evidence type="ECO:0000259" key="2">
    <source>
        <dbReference type="PROSITE" id="PS50110"/>
    </source>
</evidence>
<dbReference type="Gene3D" id="3.40.50.2300">
    <property type="match status" value="1"/>
</dbReference>
<feature type="domain" description="Response regulatory" evidence="2">
    <location>
        <begin position="16"/>
        <end position="138"/>
    </location>
</feature>
<proteinExistence type="predicted"/>
<dbReference type="RefSeq" id="WP_163960509.1">
    <property type="nucleotide sequence ID" value="NZ_JAAIVB010000010.1"/>
</dbReference>
<sequence length="144" mass="15974">MENSSRHEPWRPRPFSVAVLESDDTLADALCDLLRESGFTAACFADVASLAEARMASPFDAYVLDFLADWSPGSSALERLVDAIRAGEEKDAPIFVLGNQPHPERVDRLSGILMDHRIRYQLKPVKTSYLARQVTEAVAKWAGL</sequence>
<dbReference type="GO" id="GO:0000160">
    <property type="term" value="P:phosphorelay signal transduction system"/>
    <property type="evidence" value="ECO:0007669"/>
    <property type="project" value="InterPro"/>
</dbReference>
<evidence type="ECO:0000313" key="3">
    <source>
        <dbReference type="EMBL" id="NEX60013.1"/>
    </source>
</evidence>
<evidence type="ECO:0000256" key="1">
    <source>
        <dbReference type="PROSITE-ProRule" id="PRU00169"/>
    </source>
</evidence>
<dbReference type="InterPro" id="IPR001789">
    <property type="entry name" value="Sig_transdc_resp-reg_receiver"/>
</dbReference>
<dbReference type="PROSITE" id="PS50110">
    <property type="entry name" value="RESPONSE_REGULATORY"/>
    <property type="match status" value="1"/>
</dbReference>
<keyword evidence="4" id="KW-1185">Reference proteome</keyword>
<keyword evidence="1" id="KW-0597">Phosphoprotein</keyword>
<reference evidence="3 4" key="1">
    <citation type="submission" date="2020-02" db="EMBL/GenBank/DDBJ databases">
        <authorList>
            <person name="Kim M.K."/>
        </authorList>
    </citation>
    <scope>NUCLEOTIDE SEQUENCE [LARGE SCALE GENOMIC DNA]</scope>
    <source>
        <strain evidence="3 4">17J57-3</strain>
    </source>
</reference>